<proteinExistence type="predicted"/>
<evidence type="ECO:0000256" key="1">
    <source>
        <dbReference type="SAM" id="MobiDB-lite"/>
    </source>
</evidence>
<accession>A0A7W9ZI24</accession>
<dbReference type="EMBL" id="JACIIX010000014">
    <property type="protein sequence ID" value="MBB6211856.1"/>
    <property type="molecule type" value="Genomic_DNA"/>
</dbReference>
<evidence type="ECO:0000313" key="3">
    <source>
        <dbReference type="Proteomes" id="UP000544872"/>
    </source>
</evidence>
<sequence>MAEDNQGVRLAVEGAVKAGHQDDKIPGAPAASAA</sequence>
<evidence type="ECO:0000313" key="2">
    <source>
        <dbReference type="EMBL" id="MBB6211856.1"/>
    </source>
</evidence>
<reference evidence="2 3" key="1">
    <citation type="submission" date="2020-08" db="EMBL/GenBank/DDBJ databases">
        <title>Genomic Encyclopedia of Type Strains, Phase IV (KMG-IV): sequencing the most valuable type-strain genomes for metagenomic binning, comparative biology and taxonomic classification.</title>
        <authorList>
            <person name="Goeker M."/>
        </authorList>
    </citation>
    <scope>NUCLEOTIDE SEQUENCE [LARGE SCALE GENOMIC DNA]</scope>
    <source>
        <strain evidence="2 3">DSM 11590</strain>
    </source>
</reference>
<keyword evidence="3" id="KW-1185">Reference proteome</keyword>
<protein>
    <submittedName>
        <fullName evidence="2">Uncharacterized protein</fullName>
    </submittedName>
</protein>
<comment type="caution">
    <text evidence="2">The sequence shown here is derived from an EMBL/GenBank/DDBJ whole genome shotgun (WGS) entry which is preliminary data.</text>
</comment>
<name>A0A7W9ZI24_NOVIT</name>
<dbReference type="AlphaFoldDB" id="A0A7W9ZI24"/>
<dbReference type="Proteomes" id="UP000544872">
    <property type="component" value="Unassembled WGS sequence"/>
</dbReference>
<feature type="region of interest" description="Disordered" evidence="1">
    <location>
        <begin position="1"/>
        <end position="34"/>
    </location>
</feature>
<gene>
    <name evidence="2" type="ORF">FHS48_003300</name>
</gene>
<organism evidence="2 3">
    <name type="scientific">Novispirillum itersonii</name>
    <name type="common">Aquaspirillum itersonii</name>
    <dbReference type="NCBI Taxonomy" id="189"/>
    <lineage>
        <taxon>Bacteria</taxon>
        <taxon>Pseudomonadati</taxon>
        <taxon>Pseudomonadota</taxon>
        <taxon>Alphaproteobacteria</taxon>
        <taxon>Rhodospirillales</taxon>
        <taxon>Novispirillaceae</taxon>
        <taxon>Novispirillum</taxon>
    </lineage>
</organism>